<evidence type="ECO:0000313" key="4">
    <source>
        <dbReference type="EMBL" id="GJJ09114.1"/>
    </source>
</evidence>
<dbReference type="AlphaFoldDB" id="A0AAV5A8P6"/>
<proteinExistence type="predicted"/>
<dbReference type="Pfam" id="PF00250">
    <property type="entry name" value="Forkhead"/>
    <property type="match status" value="1"/>
</dbReference>
<gene>
    <name evidence="4" type="ORF">Clacol_003336</name>
</gene>
<keyword evidence="1" id="KW-0238">DNA-binding</keyword>
<dbReference type="Gene3D" id="1.10.10.10">
    <property type="entry name" value="Winged helix-like DNA-binding domain superfamily/Winged helix DNA-binding domain"/>
    <property type="match status" value="1"/>
</dbReference>
<comment type="caution">
    <text evidence="4">The sequence shown here is derived from an EMBL/GenBank/DDBJ whole genome shotgun (WGS) entry which is preliminary data.</text>
</comment>
<evidence type="ECO:0000256" key="2">
    <source>
        <dbReference type="SAM" id="MobiDB-lite"/>
    </source>
</evidence>
<dbReference type="GO" id="GO:0003700">
    <property type="term" value="F:DNA-binding transcription factor activity"/>
    <property type="evidence" value="ECO:0007669"/>
    <property type="project" value="InterPro"/>
</dbReference>
<keyword evidence="5" id="KW-1185">Reference proteome</keyword>
<dbReference type="InterPro" id="IPR036390">
    <property type="entry name" value="WH_DNA-bd_sf"/>
</dbReference>
<dbReference type="EMBL" id="BPWL01000004">
    <property type="protein sequence ID" value="GJJ09114.1"/>
    <property type="molecule type" value="Genomic_DNA"/>
</dbReference>
<sequence>MDRFREQAYQPYNRASRIEHNNFVHSFVRQNPHFFLPTSQDIYNPARQVYIPDTSSLHPVGKVTDLEYWLNPAIHSLPKAWLKYLETPLVPSNGFRCFELYPLDHHGRILYDWNVNHPGEYYPCEIRWNLGNLRGNVDDDCLPPYYLLTLIAAAIHGSPEAKATNKEIRLAIMLRYNYFITQSTLQEEVHLILNHYTLYFQSYPRLPTESDDGCLWGLTDDVARTIADTARNLPPPPPPIEPTVRLSYPKELDPGRTIVTGSSSKYSEPAQVRPKRLDDRKEEDFFKSGEGIIEPEA</sequence>
<dbReference type="GO" id="GO:0043565">
    <property type="term" value="F:sequence-specific DNA binding"/>
    <property type="evidence" value="ECO:0007669"/>
    <property type="project" value="InterPro"/>
</dbReference>
<evidence type="ECO:0000259" key="3">
    <source>
        <dbReference type="Pfam" id="PF00250"/>
    </source>
</evidence>
<reference evidence="4" key="1">
    <citation type="submission" date="2021-10" db="EMBL/GenBank/DDBJ databases">
        <title>De novo Genome Assembly of Clathrus columnatus (Basidiomycota, Fungi) Using Illumina and Nanopore Sequence Data.</title>
        <authorList>
            <person name="Ogiso-Tanaka E."/>
            <person name="Itagaki H."/>
            <person name="Hosoya T."/>
            <person name="Hosaka K."/>
        </authorList>
    </citation>
    <scope>NUCLEOTIDE SEQUENCE</scope>
    <source>
        <strain evidence="4">MO-923</strain>
    </source>
</reference>
<accession>A0AAV5A8P6</accession>
<organism evidence="4 5">
    <name type="scientific">Clathrus columnatus</name>
    <dbReference type="NCBI Taxonomy" id="1419009"/>
    <lineage>
        <taxon>Eukaryota</taxon>
        <taxon>Fungi</taxon>
        <taxon>Dikarya</taxon>
        <taxon>Basidiomycota</taxon>
        <taxon>Agaricomycotina</taxon>
        <taxon>Agaricomycetes</taxon>
        <taxon>Phallomycetidae</taxon>
        <taxon>Phallales</taxon>
        <taxon>Clathraceae</taxon>
        <taxon>Clathrus</taxon>
    </lineage>
</organism>
<evidence type="ECO:0000313" key="5">
    <source>
        <dbReference type="Proteomes" id="UP001050691"/>
    </source>
</evidence>
<name>A0AAV5A8P6_9AGAM</name>
<protein>
    <recommendedName>
        <fullName evidence="3">Fork-head domain-containing protein</fullName>
    </recommendedName>
</protein>
<dbReference type="InterPro" id="IPR001766">
    <property type="entry name" value="Fork_head_dom"/>
</dbReference>
<evidence type="ECO:0000256" key="1">
    <source>
        <dbReference type="ARBA" id="ARBA00023125"/>
    </source>
</evidence>
<feature type="compositionally biased region" description="Basic and acidic residues" evidence="2">
    <location>
        <begin position="275"/>
        <end position="287"/>
    </location>
</feature>
<feature type="domain" description="Fork-head" evidence="3">
    <location>
        <begin position="143"/>
        <end position="224"/>
    </location>
</feature>
<feature type="region of interest" description="Disordered" evidence="2">
    <location>
        <begin position="228"/>
        <end position="297"/>
    </location>
</feature>
<dbReference type="SUPFAM" id="SSF46785">
    <property type="entry name" value="Winged helix' DNA-binding domain"/>
    <property type="match status" value="1"/>
</dbReference>
<dbReference type="Proteomes" id="UP001050691">
    <property type="component" value="Unassembled WGS sequence"/>
</dbReference>
<dbReference type="InterPro" id="IPR036388">
    <property type="entry name" value="WH-like_DNA-bd_sf"/>
</dbReference>